<comment type="caution">
    <text evidence="1">The sequence shown here is derived from an EMBL/GenBank/DDBJ whole genome shotgun (WGS) entry which is preliminary data.</text>
</comment>
<organism evidence="1 2">
    <name type="scientific">Candidatus Uhrbacteria bacterium CG10_big_fil_rev_8_21_14_0_10_48_16</name>
    <dbReference type="NCBI Taxonomy" id="1975038"/>
    <lineage>
        <taxon>Bacteria</taxon>
        <taxon>Candidatus Uhriibacteriota</taxon>
    </lineage>
</organism>
<proteinExistence type="predicted"/>
<accession>A0A2M8LHJ1</accession>
<protein>
    <recommendedName>
        <fullName evidence="3">Glycosyltransferase 2-like domain-containing protein</fullName>
    </recommendedName>
</protein>
<evidence type="ECO:0000313" key="2">
    <source>
        <dbReference type="Proteomes" id="UP000231436"/>
    </source>
</evidence>
<name>A0A2M8LHJ1_9BACT</name>
<evidence type="ECO:0008006" key="3">
    <source>
        <dbReference type="Google" id="ProtNLM"/>
    </source>
</evidence>
<reference evidence="2" key="1">
    <citation type="submission" date="2017-09" db="EMBL/GenBank/DDBJ databases">
        <title>Depth-based differentiation of microbial function through sediment-hosted aquifers and enrichment of novel symbionts in the deep terrestrial subsurface.</title>
        <authorList>
            <person name="Probst A.J."/>
            <person name="Ladd B."/>
            <person name="Jarett J.K."/>
            <person name="Geller-Mcgrath D.E."/>
            <person name="Sieber C.M.K."/>
            <person name="Emerson J.B."/>
            <person name="Anantharaman K."/>
            <person name="Thomas B.C."/>
            <person name="Malmstrom R."/>
            <person name="Stieglmeier M."/>
            <person name="Klingl A."/>
            <person name="Woyke T."/>
            <person name="Ryan C.M."/>
            <person name="Banfield J.F."/>
        </authorList>
    </citation>
    <scope>NUCLEOTIDE SEQUENCE [LARGE SCALE GENOMIC DNA]</scope>
</reference>
<gene>
    <name evidence="1" type="ORF">COV05_01780</name>
</gene>
<dbReference type="Proteomes" id="UP000231436">
    <property type="component" value="Unassembled WGS sequence"/>
</dbReference>
<dbReference type="AlphaFoldDB" id="A0A2M8LHJ1"/>
<sequence length="279" mass="32687">MRDDICVLLTSAIEVKNKHLVKRHDTATRLEDYKRALRSWLTKQTHVQHIVFVDNSGYPLDTLKHIAETENVHGKHVEFLSFHYDTTGDSDISLGEIAILDYALNHSQTLKNTSYFIKCTGRVFVENIDHIVQDLPETFHAVARFSENLSYIDSVIMIFETHMYREDMHPLIAQTMKQPNGKTDFERAYAKVLHELLAKDYQWFPFSHEPIFSGMSGTKNQSYRKKYGRFQSLWYSVISHMFYKRYRTSWGKSSGREHLLVRWNIQPERGTCSSNKDSL</sequence>
<evidence type="ECO:0000313" key="1">
    <source>
        <dbReference type="EMBL" id="PJE76907.1"/>
    </source>
</evidence>
<dbReference type="EMBL" id="PFEU01000008">
    <property type="protein sequence ID" value="PJE76907.1"/>
    <property type="molecule type" value="Genomic_DNA"/>
</dbReference>